<dbReference type="PANTHER" id="PTHR31641">
    <property type="entry name" value="RENAL CANCER DIFFERENTIATION GENE 1 PROTEIN"/>
    <property type="match status" value="1"/>
</dbReference>
<name>A0A6P7XD48_9AMPH</name>
<organism evidence="1 2">
    <name type="scientific">Microcaecilia unicolor</name>
    <dbReference type="NCBI Taxonomy" id="1415580"/>
    <lineage>
        <taxon>Eukaryota</taxon>
        <taxon>Metazoa</taxon>
        <taxon>Chordata</taxon>
        <taxon>Craniata</taxon>
        <taxon>Vertebrata</taxon>
        <taxon>Euteleostomi</taxon>
        <taxon>Amphibia</taxon>
        <taxon>Gymnophiona</taxon>
        <taxon>Siphonopidae</taxon>
        <taxon>Microcaecilia</taxon>
    </lineage>
</organism>
<evidence type="ECO:0000313" key="1">
    <source>
        <dbReference type="Proteomes" id="UP000515156"/>
    </source>
</evidence>
<proteinExistence type="predicted"/>
<dbReference type="KEGG" id="muo:115462677"/>
<dbReference type="FunCoup" id="A0A6P7XD48">
    <property type="interactions" value="809"/>
</dbReference>
<protein>
    <submittedName>
        <fullName evidence="2">Renal cancer differentiation gene 1 protein</fullName>
    </submittedName>
</protein>
<evidence type="ECO:0000313" key="2">
    <source>
        <dbReference type="RefSeq" id="XP_030048540.1"/>
    </source>
</evidence>
<reference evidence="2" key="1">
    <citation type="submission" date="2025-08" db="UniProtKB">
        <authorList>
            <consortium name="RefSeq"/>
        </authorList>
    </citation>
    <scope>IDENTIFICATION</scope>
</reference>
<dbReference type="RefSeq" id="XP_030048540.1">
    <property type="nucleotide sequence ID" value="XM_030192680.1"/>
</dbReference>
<dbReference type="InterPro" id="IPR031457">
    <property type="entry name" value="RCDG1"/>
</dbReference>
<dbReference type="Pfam" id="PF15725">
    <property type="entry name" value="RCDG1"/>
    <property type="match status" value="1"/>
</dbReference>
<sequence length="88" mass="10003">MAELERRSGSETLQLQLQQQLTDSQEIVEELEVQIDDTAYSLTKLLEATTVVAARVEELASKCTENAQFLKTWRDLLKEGYESLKPNS</sequence>
<dbReference type="AlphaFoldDB" id="A0A6P7XD48"/>
<keyword evidence="1" id="KW-1185">Reference proteome</keyword>
<dbReference type="OrthoDB" id="9946198at2759"/>
<dbReference type="PANTHER" id="PTHR31641:SF2">
    <property type="entry name" value="RENAL CANCER DIFFERENTIATION GENE 1 PROTEIN"/>
    <property type="match status" value="1"/>
</dbReference>
<dbReference type="InParanoid" id="A0A6P7XD48"/>
<accession>A0A6P7XD48</accession>
<dbReference type="Proteomes" id="UP000515156">
    <property type="component" value="Chromosome 2"/>
</dbReference>
<dbReference type="CTD" id="310537"/>
<gene>
    <name evidence="2" type="primary">C2H4orf46</name>
</gene>
<dbReference type="GeneID" id="115462677"/>